<feature type="region of interest" description="Disordered" evidence="1">
    <location>
        <begin position="1"/>
        <end position="31"/>
    </location>
</feature>
<feature type="region of interest" description="Disordered" evidence="1">
    <location>
        <begin position="320"/>
        <end position="414"/>
    </location>
</feature>
<accession>A0ABQ7FND6</accession>
<keyword evidence="4" id="KW-1185">Reference proteome</keyword>
<dbReference type="InterPro" id="IPR045782">
    <property type="entry name" value="TrbL_3"/>
</dbReference>
<comment type="caution">
    <text evidence="3">The sequence shown here is derived from an EMBL/GenBank/DDBJ whole genome shotgun (WGS) entry which is preliminary data.</text>
</comment>
<feature type="transmembrane region" description="Helical" evidence="2">
    <location>
        <begin position="77"/>
        <end position="96"/>
    </location>
</feature>
<feature type="transmembrane region" description="Helical" evidence="2">
    <location>
        <begin position="108"/>
        <end position="128"/>
    </location>
</feature>
<feature type="transmembrane region" description="Helical" evidence="2">
    <location>
        <begin position="223"/>
        <end position="242"/>
    </location>
</feature>
<evidence type="ECO:0000313" key="4">
    <source>
        <dbReference type="Proteomes" id="UP000621266"/>
    </source>
</evidence>
<feature type="compositionally biased region" description="Gly residues" evidence="1">
    <location>
        <begin position="369"/>
        <end position="386"/>
    </location>
</feature>
<evidence type="ECO:0000256" key="2">
    <source>
        <dbReference type="SAM" id="Phobius"/>
    </source>
</evidence>
<dbReference type="EMBL" id="WHPN01000120">
    <property type="protein sequence ID" value="KAF4410148.1"/>
    <property type="molecule type" value="Genomic_DNA"/>
</dbReference>
<dbReference type="RefSeq" id="WP_143671280.1">
    <property type="nucleotide sequence ID" value="NZ_WHPN01000120.1"/>
</dbReference>
<feature type="compositionally biased region" description="Low complexity" evidence="1">
    <location>
        <begin position="320"/>
        <end position="341"/>
    </location>
</feature>
<reference evidence="3 4" key="1">
    <citation type="submission" date="2019-10" db="EMBL/GenBank/DDBJ databases">
        <title>Streptomyces tenebrisbrunneis sp.nov., an endogenous actinomycete isolated from of Lycium ruthenicum.</title>
        <authorList>
            <person name="Ma L."/>
        </authorList>
    </citation>
    <scope>NUCLEOTIDE SEQUENCE [LARGE SCALE GENOMIC DNA]</scope>
    <source>
        <strain evidence="3 4">TRM 66187</strain>
    </source>
</reference>
<gene>
    <name evidence="3" type="ORF">GCU69_05400</name>
</gene>
<evidence type="ECO:0000313" key="3">
    <source>
        <dbReference type="EMBL" id="KAF4410148.1"/>
    </source>
</evidence>
<keyword evidence="2" id="KW-0472">Membrane</keyword>
<feature type="compositionally biased region" description="Basic and acidic residues" evidence="1">
    <location>
        <begin position="350"/>
        <end position="368"/>
    </location>
</feature>
<keyword evidence="2" id="KW-0812">Transmembrane</keyword>
<organism evidence="3 4">
    <name type="scientific">Streptomyces lycii</name>
    <dbReference type="NCBI Taxonomy" id="2654337"/>
    <lineage>
        <taxon>Bacteria</taxon>
        <taxon>Bacillati</taxon>
        <taxon>Actinomycetota</taxon>
        <taxon>Actinomycetes</taxon>
        <taxon>Kitasatosporales</taxon>
        <taxon>Streptomycetaceae</taxon>
        <taxon>Streptomyces</taxon>
    </lineage>
</organism>
<feature type="transmembrane region" description="Helical" evidence="2">
    <location>
        <begin position="196"/>
        <end position="217"/>
    </location>
</feature>
<feature type="transmembrane region" description="Helical" evidence="2">
    <location>
        <begin position="254"/>
        <end position="275"/>
    </location>
</feature>
<proteinExistence type="predicted"/>
<name>A0ABQ7FND6_9ACTN</name>
<protein>
    <recommendedName>
        <fullName evidence="5">Integral membrane protein</fullName>
    </recommendedName>
</protein>
<feature type="transmembrane region" description="Helical" evidence="2">
    <location>
        <begin position="170"/>
        <end position="189"/>
    </location>
</feature>
<keyword evidence="2" id="KW-1133">Transmembrane helix</keyword>
<feature type="compositionally biased region" description="Low complexity" evidence="1">
    <location>
        <begin position="387"/>
        <end position="396"/>
    </location>
</feature>
<evidence type="ECO:0008006" key="5">
    <source>
        <dbReference type="Google" id="ProtNLM"/>
    </source>
</evidence>
<dbReference type="Pfam" id="PF19590">
    <property type="entry name" value="TrbL_3"/>
    <property type="match status" value="1"/>
</dbReference>
<evidence type="ECO:0000256" key="1">
    <source>
        <dbReference type="SAM" id="MobiDB-lite"/>
    </source>
</evidence>
<sequence>MTTPLDCGAEEAAKTSSSGSGGSSGAATDPDGKVMETIARYLAEGAESMLDSLTRFWMEIDVEDTGPTEQILGELDWIVGYVAVASLLIAAFRMAVDRKGQPMQAAFSGLWRIILVSTVVVTVVQSLVKASDAYAVYIFDAATPGEGTPRGMGEVLGMGSLVDLAEDNPGLVVILGIVIMLAAFVQMVLMIIRTGVLVMLVGTLPLAAAASMSGWGTGWWKRHIGWLAAWLLYKPAAALIFYCARLMTDAEDEIVQAVSGLTMIILGVLALPALLKLVLPAAQSLGGSGGDTAGLGSGQTLATGAVTLAGGAAAGAGVAAAGRTSSGPKGSPSSGSGAPPGVRGGSAKDGSGKDGSGKDGSGDARTDGDGSGGGSGTDGRGAGPEGPGRTQGRSGPPTGGGSASPDDGRASVTA</sequence>
<dbReference type="Proteomes" id="UP000621266">
    <property type="component" value="Unassembled WGS sequence"/>
</dbReference>